<dbReference type="PANTHER" id="PTHR43321:SF6">
    <property type="entry name" value="GLUTAMATE DECARBOXYLASE"/>
    <property type="match status" value="1"/>
</dbReference>
<dbReference type="InterPro" id="IPR015424">
    <property type="entry name" value="PyrdxlP-dep_Trfase"/>
</dbReference>
<dbReference type="GO" id="GO:0006538">
    <property type="term" value="P:L-glutamate catabolic process"/>
    <property type="evidence" value="ECO:0007669"/>
    <property type="project" value="TreeGrafter"/>
</dbReference>
<dbReference type="EMBL" id="ML733392">
    <property type="protein sequence ID" value="KAB8226240.1"/>
    <property type="molecule type" value="Genomic_DNA"/>
</dbReference>
<dbReference type="GO" id="GO:0004351">
    <property type="term" value="F:glutamate decarboxylase activity"/>
    <property type="evidence" value="ECO:0007669"/>
    <property type="project" value="UniProtKB-EC"/>
</dbReference>
<dbReference type="GO" id="GO:0030170">
    <property type="term" value="F:pyridoxal phosphate binding"/>
    <property type="evidence" value="ECO:0007669"/>
    <property type="project" value="InterPro"/>
</dbReference>
<evidence type="ECO:0000256" key="2">
    <source>
        <dbReference type="ARBA" id="ARBA00009533"/>
    </source>
</evidence>
<proteinExistence type="inferred from homology"/>
<dbReference type="InterPro" id="IPR010107">
    <property type="entry name" value="Glutamate_decarboxylase"/>
</dbReference>
<dbReference type="Gene3D" id="3.90.1150.160">
    <property type="match status" value="1"/>
</dbReference>
<dbReference type="Gene3D" id="4.10.280.50">
    <property type="match status" value="1"/>
</dbReference>
<evidence type="ECO:0000256" key="3">
    <source>
        <dbReference type="ARBA" id="ARBA00012421"/>
    </source>
</evidence>
<dbReference type="Proteomes" id="UP000326799">
    <property type="component" value="Unassembled WGS sequence"/>
</dbReference>
<dbReference type="GO" id="GO:0005829">
    <property type="term" value="C:cytosol"/>
    <property type="evidence" value="ECO:0007669"/>
    <property type="project" value="TreeGrafter"/>
</dbReference>
<keyword evidence="11" id="KW-1185">Reference proteome</keyword>
<dbReference type="PANTHER" id="PTHR43321">
    <property type="entry name" value="GLUTAMATE DECARBOXYLASE"/>
    <property type="match status" value="1"/>
</dbReference>
<dbReference type="EC" id="4.1.1.15" evidence="3 9"/>
<dbReference type="Gene3D" id="3.40.640.10">
    <property type="entry name" value="Type I PLP-dependent aspartate aminotransferase-like (Major domain)"/>
    <property type="match status" value="1"/>
</dbReference>
<accession>A0A5N6FBJ9</accession>
<dbReference type="GO" id="GO:0016740">
    <property type="term" value="F:transferase activity"/>
    <property type="evidence" value="ECO:0007669"/>
    <property type="project" value="UniProtKB-KW"/>
</dbReference>
<comment type="catalytic activity">
    <reaction evidence="6 9">
        <text>L-glutamate + H(+) = 4-aminobutanoate + CO2</text>
        <dbReference type="Rhea" id="RHEA:17785"/>
        <dbReference type="ChEBI" id="CHEBI:15378"/>
        <dbReference type="ChEBI" id="CHEBI:16526"/>
        <dbReference type="ChEBI" id="CHEBI:29985"/>
        <dbReference type="ChEBI" id="CHEBI:59888"/>
        <dbReference type="EC" id="4.1.1.15"/>
    </reaction>
</comment>
<reference evidence="10 11" key="1">
    <citation type="submission" date="2019-04" db="EMBL/GenBank/DDBJ databases">
        <title>Fungal friends and foes A comparative genomics study of 23 Aspergillus species from section Flavi.</title>
        <authorList>
            <consortium name="DOE Joint Genome Institute"/>
            <person name="Kjaerbolling I."/>
            <person name="Vesth T.C."/>
            <person name="Frisvad J.C."/>
            <person name="Nybo J.L."/>
            <person name="Theobald S."/>
            <person name="Kildgaard S."/>
            <person name="Petersen T.I."/>
            <person name="Kuo A."/>
            <person name="Sato A."/>
            <person name="Lyhne E.K."/>
            <person name="Kogle M.E."/>
            <person name="Wiebenga A."/>
            <person name="Kun R.S."/>
            <person name="Lubbers R.J."/>
            <person name="Makela M.R."/>
            <person name="Barry K."/>
            <person name="Chovatia M."/>
            <person name="Clum A."/>
            <person name="Daum C."/>
            <person name="Haridas S."/>
            <person name="He G."/>
            <person name="LaButti K."/>
            <person name="Lipzen A."/>
            <person name="Mondo S."/>
            <person name="Pangilinan J."/>
            <person name="Riley R."/>
            <person name="Salamov A."/>
            <person name="Simmons B.A."/>
            <person name="Magnuson J.K."/>
            <person name="Henrissat B."/>
            <person name="Mortensen U.H."/>
            <person name="Larsen T.O."/>
            <person name="De vries R.P."/>
            <person name="Grigoriev I.V."/>
            <person name="Machida M."/>
            <person name="Baker S.E."/>
            <person name="Andersen M.R."/>
        </authorList>
    </citation>
    <scope>NUCLEOTIDE SEQUENCE [LARGE SCALE GENOMIC DNA]</scope>
    <source>
        <strain evidence="10 11">CBS 126849</strain>
    </source>
</reference>
<evidence type="ECO:0000313" key="10">
    <source>
        <dbReference type="EMBL" id="KAB8226240.1"/>
    </source>
</evidence>
<keyword evidence="10" id="KW-0808">Transferase</keyword>
<protein>
    <recommendedName>
        <fullName evidence="3 9">Glutamate decarboxylase</fullName>
        <ecNumber evidence="3 9">4.1.1.15</ecNumber>
    </recommendedName>
</protein>
<feature type="modified residue" description="N6-(pyridoxal phosphate)lysine" evidence="7">
    <location>
        <position position="285"/>
    </location>
</feature>
<evidence type="ECO:0000256" key="6">
    <source>
        <dbReference type="ARBA" id="ARBA00048868"/>
    </source>
</evidence>
<dbReference type="InterPro" id="IPR015421">
    <property type="entry name" value="PyrdxlP-dep_Trfase_major"/>
</dbReference>
<evidence type="ECO:0000256" key="9">
    <source>
        <dbReference type="RuleBase" id="RU361171"/>
    </source>
</evidence>
<organism evidence="10 11">
    <name type="scientific">Aspergillus novoparasiticus</name>
    <dbReference type="NCBI Taxonomy" id="986946"/>
    <lineage>
        <taxon>Eukaryota</taxon>
        <taxon>Fungi</taxon>
        <taxon>Dikarya</taxon>
        <taxon>Ascomycota</taxon>
        <taxon>Pezizomycotina</taxon>
        <taxon>Eurotiomycetes</taxon>
        <taxon>Eurotiomycetidae</taxon>
        <taxon>Eurotiales</taxon>
        <taxon>Aspergillaceae</taxon>
        <taxon>Aspergillus</taxon>
        <taxon>Aspergillus subgen. Circumdati</taxon>
    </lineage>
</organism>
<comment type="similarity">
    <text evidence="2 8">Belongs to the group II decarboxylase family.</text>
</comment>
<keyword evidence="5 8" id="KW-0456">Lyase</keyword>
<dbReference type="NCBIfam" id="TIGR01788">
    <property type="entry name" value="Glu-decarb-GAD"/>
    <property type="match status" value="1"/>
</dbReference>
<dbReference type="InterPro" id="IPR002129">
    <property type="entry name" value="PyrdxlP-dep_de-COase"/>
</dbReference>
<keyword evidence="9" id="KW-0210">Decarboxylase</keyword>
<evidence type="ECO:0000256" key="4">
    <source>
        <dbReference type="ARBA" id="ARBA00022898"/>
    </source>
</evidence>
<gene>
    <name evidence="10" type="ORF">BDV33DRAFT_198061</name>
</gene>
<dbReference type="AlphaFoldDB" id="A0A5N6FBJ9"/>
<dbReference type="Pfam" id="PF00282">
    <property type="entry name" value="Pyridoxal_deC"/>
    <property type="match status" value="1"/>
</dbReference>
<evidence type="ECO:0000256" key="1">
    <source>
        <dbReference type="ARBA" id="ARBA00001933"/>
    </source>
</evidence>
<sequence>MPARHGIPRKDLPEQLGERTLGVFPECLTNGFSKTAGLVYEELPEDFMDPEIAYGLLHQELNGDTHPQFNLATFVSTYMEPEVTQLIAENLPKNFVDSKAYPSSSQIEARCLRILANMYHAPWGGDAHPVGVSTVGSSEAIMLAVLALKAKWAIRRGSSLLTKPARPNLIISSVAQVCWKKAARYFDVDVQYVPCTDNRFVLDPLLAINLVNDNTIGICCILGTTYTGEYEDIKAVNDLLVERGLNIPIHVDAASGGFVAPFISPDLEWDFRLERVSSINVSGHKYGFVYAGVGWALWRSRDELPNDLIFQLSYLGATQASFTLNFSKSSAHIIAQYYQFIRLGRMGYRSSLQRIIAVASYLTRSLKEIGLLVLSRADGVHGIPVVAFRLNPKHKLGFDEFFLARELENKGWLVPAYTMADGAADIILMRVVCRMDFTLPLCEHFVEDVRSILRELCI</sequence>
<evidence type="ECO:0000256" key="5">
    <source>
        <dbReference type="ARBA" id="ARBA00023239"/>
    </source>
</evidence>
<dbReference type="FunFam" id="3.40.640.10:FF:000017">
    <property type="entry name" value="Glutamate decarboxylase"/>
    <property type="match status" value="1"/>
</dbReference>
<evidence type="ECO:0000256" key="7">
    <source>
        <dbReference type="PIRSR" id="PIRSR602129-50"/>
    </source>
</evidence>
<name>A0A5N6FBJ9_9EURO</name>
<comment type="cofactor">
    <cofactor evidence="1 7 8">
        <name>pyridoxal 5'-phosphate</name>
        <dbReference type="ChEBI" id="CHEBI:597326"/>
    </cofactor>
</comment>
<evidence type="ECO:0000313" key="11">
    <source>
        <dbReference type="Proteomes" id="UP000326799"/>
    </source>
</evidence>
<dbReference type="SUPFAM" id="SSF53383">
    <property type="entry name" value="PLP-dependent transferases"/>
    <property type="match status" value="1"/>
</dbReference>
<keyword evidence="4 7" id="KW-0663">Pyridoxal phosphate</keyword>
<evidence type="ECO:0000256" key="8">
    <source>
        <dbReference type="RuleBase" id="RU000382"/>
    </source>
</evidence>